<keyword evidence="3" id="KW-1185">Reference proteome</keyword>
<reference evidence="2" key="2">
    <citation type="submission" date="2022-06" db="UniProtKB">
        <authorList>
            <consortium name="EnsemblMetazoa"/>
        </authorList>
    </citation>
    <scope>IDENTIFICATION</scope>
    <source>
        <strain evidence="2">DF5081</strain>
    </source>
</reference>
<evidence type="ECO:0008006" key="4">
    <source>
        <dbReference type="Google" id="ProtNLM"/>
    </source>
</evidence>
<dbReference type="Proteomes" id="UP000005237">
    <property type="component" value="Unassembled WGS sequence"/>
</dbReference>
<keyword evidence="1" id="KW-0812">Transmembrane</keyword>
<organism evidence="2 3">
    <name type="scientific">Caenorhabditis japonica</name>
    <dbReference type="NCBI Taxonomy" id="281687"/>
    <lineage>
        <taxon>Eukaryota</taxon>
        <taxon>Metazoa</taxon>
        <taxon>Ecdysozoa</taxon>
        <taxon>Nematoda</taxon>
        <taxon>Chromadorea</taxon>
        <taxon>Rhabditida</taxon>
        <taxon>Rhabditina</taxon>
        <taxon>Rhabditomorpha</taxon>
        <taxon>Rhabditoidea</taxon>
        <taxon>Rhabditidae</taxon>
        <taxon>Peloderinae</taxon>
        <taxon>Caenorhabditis</taxon>
    </lineage>
</organism>
<keyword evidence="1" id="KW-1133">Transmembrane helix</keyword>
<dbReference type="EnsemblMetazoa" id="CJA37267.1">
    <property type="protein sequence ID" value="CJA37267.1"/>
    <property type="gene ID" value="WBGene00213114"/>
</dbReference>
<dbReference type="AlphaFoldDB" id="A0A8R1ILQ2"/>
<evidence type="ECO:0000313" key="2">
    <source>
        <dbReference type="EnsemblMetazoa" id="CJA37267.1"/>
    </source>
</evidence>
<sequence>MRTTLLVTSLAPCPSSFRPSVRIPSAAHVPSPLSGWFGLHLRSLPVVHSSRFAVHNPLTISCFLSLAAVLCLSMFMCPLSVRDSTEKGEKKRMLL</sequence>
<reference evidence="3" key="1">
    <citation type="submission" date="2010-08" db="EMBL/GenBank/DDBJ databases">
        <authorList>
            <consortium name="Caenorhabditis japonica Sequencing Consortium"/>
            <person name="Wilson R.K."/>
        </authorList>
    </citation>
    <scope>NUCLEOTIDE SEQUENCE [LARGE SCALE GENOMIC DNA]</scope>
    <source>
        <strain evidence="3">DF5081</strain>
    </source>
</reference>
<evidence type="ECO:0000313" key="3">
    <source>
        <dbReference type="Proteomes" id="UP000005237"/>
    </source>
</evidence>
<keyword evidence="1" id="KW-0472">Membrane</keyword>
<evidence type="ECO:0000256" key="1">
    <source>
        <dbReference type="SAM" id="Phobius"/>
    </source>
</evidence>
<feature type="transmembrane region" description="Helical" evidence="1">
    <location>
        <begin position="58"/>
        <end position="81"/>
    </location>
</feature>
<accession>A0A8R1ILQ2</accession>
<name>A0A8R1ILQ2_CAEJA</name>
<proteinExistence type="predicted"/>
<protein>
    <recommendedName>
        <fullName evidence="4">Transmembrane protein</fullName>
    </recommendedName>
</protein>